<feature type="coiled-coil region" evidence="5">
    <location>
        <begin position="165"/>
        <end position="213"/>
    </location>
</feature>
<evidence type="ECO:0000313" key="9">
    <source>
        <dbReference type="Proteomes" id="UP000006832"/>
    </source>
</evidence>
<keyword evidence="4 6" id="KW-0472">Membrane</keyword>
<dbReference type="GO" id="GO:0055085">
    <property type="term" value="P:transmembrane transport"/>
    <property type="evidence" value="ECO:0007669"/>
    <property type="project" value="InterPro"/>
</dbReference>
<gene>
    <name evidence="8" type="ordered locus">A1G_01870</name>
</gene>
<evidence type="ECO:0000313" key="8">
    <source>
        <dbReference type="EMBL" id="ABV75938.1"/>
    </source>
</evidence>
<dbReference type="SUPFAM" id="SSF111369">
    <property type="entry name" value="HlyD-like secretion proteins"/>
    <property type="match status" value="1"/>
</dbReference>
<protein>
    <submittedName>
        <fullName evidence="8">Multidrug resistance protein A</fullName>
    </submittedName>
</protein>
<keyword evidence="2 6" id="KW-0812">Transmembrane</keyword>
<evidence type="ECO:0000256" key="6">
    <source>
        <dbReference type="SAM" id="Phobius"/>
    </source>
</evidence>
<evidence type="ECO:0000256" key="5">
    <source>
        <dbReference type="SAM" id="Coils"/>
    </source>
</evidence>
<comment type="subcellular location">
    <subcellularLocation>
        <location evidence="1">Membrane</location>
        <topology evidence="1">Single-pass membrane protein</topology>
    </subcellularLocation>
</comment>
<dbReference type="GO" id="GO:0016020">
    <property type="term" value="C:membrane"/>
    <property type="evidence" value="ECO:0007669"/>
    <property type="project" value="UniProtKB-SubCell"/>
</dbReference>
<dbReference type="PANTHER" id="PTHR30386:SF26">
    <property type="entry name" value="TRANSPORT PROTEIN COMB"/>
    <property type="match status" value="1"/>
</dbReference>
<dbReference type="EMBL" id="CP000848">
    <property type="protein sequence ID" value="ABV75938.1"/>
    <property type="molecule type" value="Genomic_DNA"/>
</dbReference>
<evidence type="ECO:0000256" key="1">
    <source>
        <dbReference type="ARBA" id="ARBA00004167"/>
    </source>
</evidence>
<evidence type="ECO:0000259" key="7">
    <source>
        <dbReference type="Pfam" id="PF25917"/>
    </source>
</evidence>
<dbReference type="Gene3D" id="2.40.30.170">
    <property type="match status" value="1"/>
</dbReference>
<sequence>MVKLIMPSVLQQAIDKYKHNPFTKYVIIIALIIFIYLGYRIYVWANTQSTDNAYIDADISNVSAEVSGVLTKLFVTDNTKVNKGDLIGEIDDRDYKAKLAALEASIEACIKNIEIIEQKISIGRSSLEQAAEKLKLNKISFDIVATDFMRVQELNKAKFASPKTLDDSKNAYQKAKTDYKQAQLDLDISKQHLQLLELEKAAEQEKLKELTENKKVTLRSLQNTKLIAMVPGIFGNSSLEVGNYIVPGRVLFSIVQDNTMYIQANFKETQIQKFKSGMKVKIEFDALPKKVIYGKIRNIAPATGSKFSLIPPDHATGNFTKSVQRVPVLIDFESPNANLVPGMSAIVSIRTDQST</sequence>
<organism evidence="8 9">
    <name type="scientific">Rickettsia rickettsii (strain Sheila Smith)</name>
    <dbReference type="NCBI Taxonomy" id="392021"/>
    <lineage>
        <taxon>Bacteria</taxon>
        <taxon>Pseudomonadati</taxon>
        <taxon>Pseudomonadota</taxon>
        <taxon>Alphaproteobacteria</taxon>
        <taxon>Rickettsiales</taxon>
        <taxon>Rickettsiaceae</taxon>
        <taxon>Rickettsieae</taxon>
        <taxon>Rickettsia</taxon>
        <taxon>spotted fever group</taxon>
    </lineage>
</organism>
<dbReference type="Proteomes" id="UP000006832">
    <property type="component" value="Chromosome"/>
</dbReference>
<dbReference type="InterPro" id="IPR058625">
    <property type="entry name" value="MdtA-like_BSH"/>
</dbReference>
<proteinExistence type="predicted"/>
<evidence type="ECO:0000256" key="4">
    <source>
        <dbReference type="ARBA" id="ARBA00023136"/>
    </source>
</evidence>
<dbReference type="PANTHER" id="PTHR30386">
    <property type="entry name" value="MEMBRANE FUSION SUBUNIT OF EMRAB-TOLC MULTIDRUG EFFLUX PUMP"/>
    <property type="match status" value="1"/>
</dbReference>
<dbReference type="Pfam" id="PF25917">
    <property type="entry name" value="BSH_RND"/>
    <property type="match status" value="1"/>
</dbReference>
<keyword evidence="5" id="KW-0175">Coiled coil</keyword>
<dbReference type="KEGG" id="rri:A1G_01870"/>
<keyword evidence="3 6" id="KW-1133">Transmembrane helix</keyword>
<accession>A0A0H3AWP0</accession>
<dbReference type="AlphaFoldDB" id="A0A0H3AWP0"/>
<evidence type="ECO:0000256" key="3">
    <source>
        <dbReference type="ARBA" id="ARBA00022989"/>
    </source>
</evidence>
<reference evidence="9" key="1">
    <citation type="submission" date="2007-09" db="EMBL/GenBank/DDBJ databases">
        <title>Complete genome sequence of Rickettsia rickettsii.</title>
        <authorList>
            <person name="Madan A."/>
            <person name="Fahey J."/>
            <person name="Helton E."/>
            <person name="Ketteman M."/>
            <person name="Madan A."/>
            <person name="Rodrigues S."/>
            <person name="Sanchez A."/>
            <person name="Dasch G."/>
            <person name="Eremeeva M."/>
        </authorList>
    </citation>
    <scope>NUCLEOTIDE SEQUENCE [LARGE SCALE GENOMIC DNA]</scope>
    <source>
        <strain evidence="9">Sheila Smith</strain>
    </source>
</reference>
<dbReference type="InterPro" id="IPR050739">
    <property type="entry name" value="MFP"/>
</dbReference>
<feature type="transmembrane region" description="Helical" evidence="6">
    <location>
        <begin position="25"/>
        <end position="45"/>
    </location>
</feature>
<feature type="domain" description="Multidrug resistance protein MdtA-like barrel-sandwich hybrid" evidence="7">
    <location>
        <begin position="61"/>
        <end position="255"/>
    </location>
</feature>
<dbReference type="HOGENOM" id="CLU_018816_15_1_5"/>
<evidence type="ECO:0000256" key="2">
    <source>
        <dbReference type="ARBA" id="ARBA00022692"/>
    </source>
</evidence>
<dbReference type="Gene3D" id="2.40.50.100">
    <property type="match status" value="1"/>
</dbReference>
<name>A0A0H3AWP0_RICRS</name>